<keyword evidence="2" id="KW-1185">Reference proteome</keyword>
<dbReference type="Proteomes" id="UP001200313">
    <property type="component" value="Unassembled WGS sequence"/>
</dbReference>
<comment type="caution">
    <text evidence="1">The sequence shown here is derived from an EMBL/GenBank/DDBJ whole genome shotgun (WGS) entry which is preliminary data.</text>
</comment>
<protein>
    <submittedName>
        <fullName evidence="1">Uncharacterized protein</fullName>
    </submittedName>
</protein>
<dbReference type="EMBL" id="JAKNJB010000004">
    <property type="protein sequence ID" value="MCG4526042.1"/>
    <property type="molecule type" value="Genomic_DNA"/>
</dbReference>
<organism evidence="1 2">
    <name type="scientific">Intestinimonas massiliensis</name>
    <name type="common">ex Afouda et al. 2020</name>
    <dbReference type="NCBI Taxonomy" id="1673721"/>
    <lineage>
        <taxon>Bacteria</taxon>
        <taxon>Bacillati</taxon>
        <taxon>Bacillota</taxon>
        <taxon>Clostridia</taxon>
        <taxon>Eubacteriales</taxon>
        <taxon>Intestinimonas</taxon>
    </lineage>
</organism>
<gene>
    <name evidence="1" type="ORF">L0P79_03015</name>
</gene>
<evidence type="ECO:0000313" key="1">
    <source>
        <dbReference type="EMBL" id="MCG4526042.1"/>
    </source>
</evidence>
<dbReference type="RefSeq" id="WP_238073128.1">
    <property type="nucleotide sequence ID" value="NZ_JAKNJB010000004.1"/>
</dbReference>
<proteinExistence type="predicted"/>
<name>A0ABS9M5H5_9FIRM</name>
<reference evidence="1 2" key="1">
    <citation type="submission" date="2022-01" db="EMBL/GenBank/DDBJ databases">
        <title>Collection of gut derived symbiotic bacterial strains cultured from healthy donors.</title>
        <authorList>
            <person name="Lin H."/>
            <person name="Kohout C."/>
            <person name="Waligurski E."/>
            <person name="Pamer E.G."/>
        </authorList>
    </citation>
    <scope>NUCLEOTIDE SEQUENCE [LARGE SCALE GENOMIC DNA]</scope>
    <source>
        <strain evidence="1 2">DFI.3.7</strain>
    </source>
</reference>
<evidence type="ECO:0000313" key="2">
    <source>
        <dbReference type="Proteomes" id="UP001200313"/>
    </source>
</evidence>
<accession>A0ABS9M5H5</accession>
<sequence>MNACLSDFRVVNPTLRTFSAAEARIAQSSIRFNNLSAAELGYPENVRLLISSEGTTLAIQACDKDDPCAVPFMSGRTAEDLKGQKKWTTVSNRMLMHIICTKLGWDSGKTPRRFYGVPWPEQYAILFDLTRAAPPRTRTPNLSVEDMLRTYELAASGSLMPVGDNTWAKTNKFASVPPSRVIEAQFVNVT</sequence>